<proteinExistence type="predicted"/>
<organism evidence="1 2">
    <name type="scientific">Ceratopteris richardii</name>
    <name type="common">Triangle waterfern</name>
    <dbReference type="NCBI Taxonomy" id="49495"/>
    <lineage>
        <taxon>Eukaryota</taxon>
        <taxon>Viridiplantae</taxon>
        <taxon>Streptophyta</taxon>
        <taxon>Embryophyta</taxon>
        <taxon>Tracheophyta</taxon>
        <taxon>Polypodiopsida</taxon>
        <taxon>Polypodiidae</taxon>
        <taxon>Polypodiales</taxon>
        <taxon>Pteridineae</taxon>
        <taxon>Pteridaceae</taxon>
        <taxon>Parkerioideae</taxon>
        <taxon>Ceratopteris</taxon>
    </lineage>
</organism>
<comment type="caution">
    <text evidence="1">The sequence shown here is derived from an EMBL/GenBank/DDBJ whole genome shotgun (WGS) entry which is preliminary data.</text>
</comment>
<reference evidence="1" key="1">
    <citation type="submission" date="2021-08" db="EMBL/GenBank/DDBJ databases">
        <title>WGS assembly of Ceratopteris richardii.</title>
        <authorList>
            <person name="Marchant D.B."/>
            <person name="Chen G."/>
            <person name="Jenkins J."/>
            <person name="Shu S."/>
            <person name="Leebens-Mack J."/>
            <person name="Grimwood J."/>
            <person name="Schmutz J."/>
            <person name="Soltis P."/>
            <person name="Soltis D."/>
            <person name="Chen Z.-H."/>
        </authorList>
    </citation>
    <scope>NUCLEOTIDE SEQUENCE</scope>
    <source>
        <strain evidence="1">Whitten #5841</strain>
        <tissue evidence="1">Leaf</tissue>
    </source>
</reference>
<dbReference type="Proteomes" id="UP000825935">
    <property type="component" value="Chromosome 1"/>
</dbReference>
<protein>
    <submittedName>
        <fullName evidence="1">Uncharacterized protein</fullName>
    </submittedName>
</protein>
<dbReference type="AlphaFoldDB" id="A0A8T2VGY2"/>
<name>A0A8T2VGY2_CERRI</name>
<dbReference type="Gene3D" id="3.40.50.720">
    <property type="entry name" value="NAD(P)-binding Rossmann-like Domain"/>
    <property type="match status" value="1"/>
</dbReference>
<gene>
    <name evidence="1" type="ORF">KP509_01G120900</name>
</gene>
<keyword evidence="2" id="KW-1185">Reference proteome</keyword>
<dbReference type="OrthoDB" id="48317at2759"/>
<dbReference type="EMBL" id="CM035406">
    <property type="protein sequence ID" value="KAH7447777.1"/>
    <property type="molecule type" value="Genomic_DNA"/>
</dbReference>
<evidence type="ECO:0000313" key="1">
    <source>
        <dbReference type="EMBL" id="KAH7447777.1"/>
    </source>
</evidence>
<accession>A0A8T2VGY2</accession>
<evidence type="ECO:0000313" key="2">
    <source>
        <dbReference type="Proteomes" id="UP000825935"/>
    </source>
</evidence>
<sequence length="169" mass="19282">MLTHIQTCTHLFDIQVLYVCIKITTELGFHGCVLCNISENFICVVSCTKVAIAIFDSGMLFQDIGIIFLFQCWQYTNGESWGKSVYSGLCEKLLWKFQTLVGFFLNHHVRKWQPAVQRLYRLYNSGELKITIDPAFLIFAVSGIDWLGRSSRCSGSSQFREGDSEDSIK</sequence>